<dbReference type="InParanoid" id="A0A665XEW1"/>
<evidence type="ECO:0000256" key="6">
    <source>
        <dbReference type="PIRSR" id="PIRSR600175-1"/>
    </source>
</evidence>
<evidence type="ECO:0000313" key="8">
    <source>
        <dbReference type="Proteomes" id="UP000472264"/>
    </source>
</evidence>
<evidence type="ECO:0000256" key="3">
    <source>
        <dbReference type="ARBA" id="ARBA00022692"/>
    </source>
</evidence>
<protein>
    <recommendedName>
        <fullName evidence="9">Transporter</fullName>
    </recommendedName>
</protein>
<dbReference type="PROSITE" id="PS50267">
    <property type="entry name" value="NA_NEUROTRAN_SYMP_3"/>
    <property type="match status" value="1"/>
</dbReference>
<dbReference type="InterPro" id="IPR037272">
    <property type="entry name" value="SNS_sf"/>
</dbReference>
<dbReference type="SUPFAM" id="SSF161070">
    <property type="entry name" value="SNF-like"/>
    <property type="match status" value="1"/>
</dbReference>
<dbReference type="Proteomes" id="UP000472264">
    <property type="component" value="Chromosome 17"/>
</dbReference>
<keyword evidence="6" id="KW-0479">Metal-binding</keyword>
<sequence length="70" mass="8195">MTRERRNTENQRRDGDRGQWANKTEYIMVVAGSVVGLGNVWRFPYLCYKNGGGEEFYTLQLGIFFVVDER</sequence>
<feature type="binding site" evidence="6">
    <location>
        <position position="39"/>
    </location>
    <ligand>
        <name>Na(+)</name>
        <dbReference type="ChEBI" id="CHEBI:29101"/>
        <label>1</label>
    </ligand>
</feature>
<accession>A0A665XEW1</accession>
<feature type="binding site" evidence="6">
    <location>
        <position position="35"/>
    </location>
    <ligand>
        <name>Na(+)</name>
        <dbReference type="ChEBI" id="CHEBI:29101"/>
        <label>1</label>
    </ligand>
</feature>
<dbReference type="GO" id="GO:0042995">
    <property type="term" value="C:cell projection"/>
    <property type="evidence" value="ECO:0007669"/>
    <property type="project" value="TreeGrafter"/>
</dbReference>
<evidence type="ECO:0000256" key="1">
    <source>
        <dbReference type="ARBA" id="ARBA00004141"/>
    </source>
</evidence>
<organism evidence="7 8">
    <name type="scientific">Echeneis naucrates</name>
    <name type="common">Live sharksucker</name>
    <dbReference type="NCBI Taxonomy" id="173247"/>
    <lineage>
        <taxon>Eukaryota</taxon>
        <taxon>Metazoa</taxon>
        <taxon>Chordata</taxon>
        <taxon>Craniata</taxon>
        <taxon>Vertebrata</taxon>
        <taxon>Euteleostomi</taxon>
        <taxon>Actinopterygii</taxon>
        <taxon>Neopterygii</taxon>
        <taxon>Teleostei</taxon>
        <taxon>Neoteleostei</taxon>
        <taxon>Acanthomorphata</taxon>
        <taxon>Carangaria</taxon>
        <taxon>Carangiformes</taxon>
        <taxon>Echeneidae</taxon>
        <taxon>Echeneis</taxon>
    </lineage>
</organism>
<reference evidence="7" key="1">
    <citation type="submission" date="2021-04" db="EMBL/GenBank/DDBJ databases">
        <authorList>
            <consortium name="Wellcome Sanger Institute Data Sharing"/>
        </authorList>
    </citation>
    <scope>NUCLEOTIDE SEQUENCE [LARGE SCALE GENOMIC DNA]</scope>
</reference>
<evidence type="ECO:0008006" key="9">
    <source>
        <dbReference type="Google" id="ProtNLM"/>
    </source>
</evidence>
<dbReference type="GO" id="GO:0046872">
    <property type="term" value="F:metal ion binding"/>
    <property type="evidence" value="ECO:0007669"/>
    <property type="project" value="UniProtKB-KW"/>
</dbReference>
<comment type="subcellular location">
    <subcellularLocation>
        <location evidence="1">Membrane</location>
        <topology evidence="1">Multi-pass membrane protein</topology>
    </subcellularLocation>
</comment>
<name>A0A665XEW1_ECHNA</name>
<evidence type="ECO:0000313" key="7">
    <source>
        <dbReference type="Ensembl" id="ENSENLP00000054652.1"/>
    </source>
</evidence>
<dbReference type="InterPro" id="IPR000175">
    <property type="entry name" value="Na/ntran_symport"/>
</dbReference>
<dbReference type="GO" id="GO:0005886">
    <property type="term" value="C:plasma membrane"/>
    <property type="evidence" value="ECO:0007669"/>
    <property type="project" value="TreeGrafter"/>
</dbReference>
<keyword evidence="4" id="KW-1133">Transmembrane helix</keyword>
<feature type="binding site" evidence="6">
    <location>
        <position position="32"/>
    </location>
    <ligand>
        <name>Na(+)</name>
        <dbReference type="ChEBI" id="CHEBI:29101"/>
        <label>1</label>
    </ligand>
</feature>
<keyword evidence="3" id="KW-0812">Transmembrane</keyword>
<reference evidence="7" key="2">
    <citation type="submission" date="2025-08" db="UniProtKB">
        <authorList>
            <consortium name="Ensembl"/>
        </authorList>
    </citation>
    <scope>IDENTIFICATION</scope>
</reference>
<dbReference type="AlphaFoldDB" id="A0A665XEW1"/>
<dbReference type="Pfam" id="PF00209">
    <property type="entry name" value="SNF"/>
    <property type="match status" value="1"/>
</dbReference>
<keyword evidence="2" id="KW-0813">Transport</keyword>
<dbReference type="GO" id="GO:0005332">
    <property type="term" value="F:gamma-aminobutyric acid:sodium:chloride symporter activity"/>
    <property type="evidence" value="ECO:0007669"/>
    <property type="project" value="TreeGrafter"/>
</dbReference>
<proteinExistence type="predicted"/>
<dbReference type="PANTHER" id="PTHR11616">
    <property type="entry name" value="SODIUM/CHLORIDE DEPENDENT TRANSPORTER"/>
    <property type="match status" value="1"/>
</dbReference>
<evidence type="ECO:0000256" key="5">
    <source>
        <dbReference type="ARBA" id="ARBA00023136"/>
    </source>
</evidence>
<evidence type="ECO:0000256" key="2">
    <source>
        <dbReference type="ARBA" id="ARBA00022448"/>
    </source>
</evidence>
<keyword evidence="5" id="KW-0472">Membrane</keyword>
<dbReference type="PANTHER" id="PTHR11616:SF111">
    <property type="entry name" value="SODIUM- AND CHLORIDE-DEPENDENT GABA TRANSPORTER 2"/>
    <property type="match status" value="1"/>
</dbReference>
<keyword evidence="6" id="KW-0915">Sodium</keyword>
<evidence type="ECO:0000256" key="4">
    <source>
        <dbReference type="ARBA" id="ARBA00022989"/>
    </source>
</evidence>
<reference evidence="7" key="3">
    <citation type="submission" date="2025-09" db="UniProtKB">
        <authorList>
            <consortium name="Ensembl"/>
        </authorList>
    </citation>
    <scope>IDENTIFICATION</scope>
</reference>
<keyword evidence="8" id="KW-1185">Reference proteome</keyword>
<dbReference type="Ensembl" id="ENSENLT00000055943.1">
    <property type="protein sequence ID" value="ENSENLP00000054652.1"/>
    <property type="gene ID" value="ENSENLG00000022773.1"/>
</dbReference>